<proteinExistence type="inferred from homology"/>
<dbReference type="PANTHER" id="PTHR24320:SF272">
    <property type="entry name" value="NAD(P)-BINDING ROSSMANN-FOLD SUPERFAMILY PROTEIN"/>
    <property type="match status" value="1"/>
</dbReference>
<comment type="similarity">
    <text evidence="1">Belongs to the short-chain dehydrogenases/reductases (SDR) family.</text>
</comment>
<organism evidence="3 4">
    <name type="scientific">Lepraria finkii</name>
    <dbReference type="NCBI Taxonomy" id="1340010"/>
    <lineage>
        <taxon>Eukaryota</taxon>
        <taxon>Fungi</taxon>
        <taxon>Dikarya</taxon>
        <taxon>Ascomycota</taxon>
        <taxon>Pezizomycotina</taxon>
        <taxon>Lecanoromycetes</taxon>
        <taxon>OSLEUM clade</taxon>
        <taxon>Lecanoromycetidae</taxon>
        <taxon>Lecanorales</taxon>
        <taxon>Lecanorineae</taxon>
        <taxon>Stereocaulaceae</taxon>
        <taxon>Lepraria</taxon>
    </lineage>
</organism>
<name>A0ABR4ATV8_9LECA</name>
<keyword evidence="2" id="KW-0560">Oxidoreductase</keyword>
<accession>A0ABR4ATV8</accession>
<gene>
    <name evidence="3" type="ORF">ABVK25_010862</name>
</gene>
<evidence type="ECO:0000313" key="4">
    <source>
        <dbReference type="Proteomes" id="UP001590951"/>
    </source>
</evidence>
<reference evidence="3 4" key="1">
    <citation type="submission" date="2024-09" db="EMBL/GenBank/DDBJ databases">
        <title>Rethinking Asexuality: The Enigmatic Case of Functional Sexual Genes in Lepraria (Stereocaulaceae).</title>
        <authorList>
            <person name="Doellman M."/>
            <person name="Sun Y."/>
            <person name="Barcenas-Pena A."/>
            <person name="Lumbsch H.T."/>
            <person name="Grewe F."/>
        </authorList>
    </citation>
    <scope>NUCLEOTIDE SEQUENCE [LARGE SCALE GENOMIC DNA]</scope>
    <source>
        <strain evidence="3 4">Grewe 0041</strain>
    </source>
</reference>
<protein>
    <submittedName>
        <fullName evidence="3">Uncharacterized protein</fullName>
    </submittedName>
</protein>
<dbReference type="PANTHER" id="PTHR24320">
    <property type="entry name" value="RETINOL DEHYDROGENASE"/>
    <property type="match status" value="1"/>
</dbReference>
<dbReference type="Gene3D" id="3.40.50.720">
    <property type="entry name" value="NAD(P)-binding Rossmann-like Domain"/>
    <property type="match status" value="1"/>
</dbReference>
<dbReference type="EMBL" id="JBHFEH010000076">
    <property type="protein sequence ID" value="KAL2048910.1"/>
    <property type="molecule type" value="Genomic_DNA"/>
</dbReference>
<sequence length="123" mass="13502">MANEIKRRYGTKGLHGLSAMPGGIMTGLQVRIPDDVKEGRSKNEEIGSNMKSPEQGASTTIYAALSKDWEGKGGNYLEDCDVADESTSNSQLALGHAPHAYNEQGEKWLWVDSLKFVGWKDDE</sequence>
<evidence type="ECO:0000256" key="2">
    <source>
        <dbReference type="ARBA" id="ARBA00023002"/>
    </source>
</evidence>
<evidence type="ECO:0000313" key="3">
    <source>
        <dbReference type="EMBL" id="KAL2048910.1"/>
    </source>
</evidence>
<keyword evidence="4" id="KW-1185">Reference proteome</keyword>
<dbReference type="Proteomes" id="UP001590951">
    <property type="component" value="Unassembled WGS sequence"/>
</dbReference>
<comment type="caution">
    <text evidence="3">The sequence shown here is derived from an EMBL/GenBank/DDBJ whole genome shotgun (WGS) entry which is preliminary data.</text>
</comment>
<evidence type="ECO:0000256" key="1">
    <source>
        <dbReference type="ARBA" id="ARBA00006484"/>
    </source>
</evidence>